<dbReference type="RefSeq" id="WP_184018077.1">
    <property type="nucleotide sequence ID" value="NZ_JACHFD010000008.1"/>
</dbReference>
<organism evidence="3 4">
    <name type="scientific">Haloferula luteola</name>
    <dbReference type="NCBI Taxonomy" id="595692"/>
    <lineage>
        <taxon>Bacteria</taxon>
        <taxon>Pseudomonadati</taxon>
        <taxon>Verrucomicrobiota</taxon>
        <taxon>Verrucomicrobiia</taxon>
        <taxon>Verrucomicrobiales</taxon>
        <taxon>Verrucomicrobiaceae</taxon>
        <taxon>Haloferula</taxon>
    </lineage>
</organism>
<comment type="caution">
    <text evidence="3">The sequence shown here is derived from an EMBL/GenBank/DDBJ whole genome shotgun (WGS) entry which is preliminary data.</text>
</comment>
<sequence length="514" mass="57380">MKLRPLWFAWPFLASLPTSAQRPDGPPPMGGPGPMMEPHQEIQKRFDADANGILEGDEVQSALAYLKEQGGDRRRGWGPGARPGPPPQGRGGPGGPEDSQERPAPGTGESLSPSDTQYLLGSDLYDSDLLSTLFLEFESPTWESEMVAFKPTDVETPALLTRDGQVIGRVGARFRGASSFMRTRDGEKRSLNLSISAFDDSLRLDGYRTLNLLNAAGDPGYLSAPLYSFIARHYLPAPKVNYLRVAIQGENRGIYINQQQFNKDFTQDFFSSSKGRRWHVPGSPNGQGSLRFLGEDKSAYEGIYEIKTKDEPEAWQALVKLTRTLDQTPLESLKTELPKVLDVDGALAFLAVENVLMNSDGYWTRASDYSLYQDEKGIFHIVPHDMNEAFRADHGPGGPRESTSQETPFNLDPWVAAENPDRPLISRLLAVPEWRERYGQLVREIASKWLDWKNLEPIARRHQDLIREEVAKDPRKLDSTEAFDQSLAELKAFADGRRSFLLHHPTLTASTAAK</sequence>
<dbReference type="InterPro" id="IPR014867">
    <property type="entry name" value="Spore_coat_CotH_CotH2/3/7"/>
</dbReference>
<dbReference type="Proteomes" id="UP000557717">
    <property type="component" value="Unassembled WGS sequence"/>
</dbReference>
<dbReference type="AlphaFoldDB" id="A0A840VD04"/>
<feature type="compositionally biased region" description="Basic and acidic residues" evidence="1">
    <location>
        <begin position="38"/>
        <end position="48"/>
    </location>
</feature>
<gene>
    <name evidence="3" type="ORF">HNR46_001928</name>
</gene>
<evidence type="ECO:0000256" key="1">
    <source>
        <dbReference type="SAM" id="MobiDB-lite"/>
    </source>
</evidence>
<dbReference type="InterPro" id="IPR018247">
    <property type="entry name" value="EF_Hand_1_Ca_BS"/>
</dbReference>
<dbReference type="EMBL" id="JACHFD010000008">
    <property type="protein sequence ID" value="MBB5351689.1"/>
    <property type="molecule type" value="Genomic_DNA"/>
</dbReference>
<keyword evidence="4" id="KW-1185">Reference proteome</keyword>
<dbReference type="PANTHER" id="PTHR40050:SF1">
    <property type="entry name" value="INNER SPORE COAT PROTEIN H"/>
    <property type="match status" value="1"/>
</dbReference>
<evidence type="ECO:0000313" key="3">
    <source>
        <dbReference type="EMBL" id="MBB5351689.1"/>
    </source>
</evidence>
<proteinExistence type="predicted"/>
<dbReference type="Pfam" id="PF08757">
    <property type="entry name" value="CotH"/>
    <property type="match status" value="1"/>
</dbReference>
<accession>A0A840VD04</accession>
<evidence type="ECO:0000256" key="2">
    <source>
        <dbReference type="SAM" id="SignalP"/>
    </source>
</evidence>
<evidence type="ECO:0000313" key="4">
    <source>
        <dbReference type="Proteomes" id="UP000557717"/>
    </source>
</evidence>
<feature type="region of interest" description="Disordered" evidence="1">
    <location>
        <begin position="17"/>
        <end position="118"/>
    </location>
</feature>
<evidence type="ECO:0008006" key="5">
    <source>
        <dbReference type="Google" id="ProtNLM"/>
    </source>
</evidence>
<name>A0A840VD04_9BACT</name>
<keyword evidence="2" id="KW-0732">Signal</keyword>
<reference evidence="3 4" key="1">
    <citation type="submission" date="2020-08" db="EMBL/GenBank/DDBJ databases">
        <title>Genomic Encyclopedia of Type Strains, Phase IV (KMG-IV): sequencing the most valuable type-strain genomes for metagenomic binning, comparative biology and taxonomic classification.</title>
        <authorList>
            <person name="Goeker M."/>
        </authorList>
    </citation>
    <scope>NUCLEOTIDE SEQUENCE [LARGE SCALE GENOMIC DNA]</scope>
    <source>
        <strain evidence="3 4">YC6886</strain>
    </source>
</reference>
<dbReference type="PANTHER" id="PTHR40050">
    <property type="entry name" value="INNER SPORE COAT PROTEIN H"/>
    <property type="match status" value="1"/>
</dbReference>
<feature type="chain" id="PRO_5032659894" description="Spore coat protein CotH" evidence="2">
    <location>
        <begin position="21"/>
        <end position="514"/>
    </location>
</feature>
<feature type="signal peptide" evidence="2">
    <location>
        <begin position="1"/>
        <end position="20"/>
    </location>
</feature>
<dbReference type="PROSITE" id="PS00018">
    <property type="entry name" value="EF_HAND_1"/>
    <property type="match status" value="1"/>
</dbReference>
<protein>
    <recommendedName>
        <fullName evidence="5">Spore coat protein CotH</fullName>
    </recommendedName>
</protein>